<proteinExistence type="inferred from homology"/>
<dbReference type="EC" id="3.1.26.5" evidence="7 8"/>
<comment type="subunit">
    <text evidence="7">Consists of a catalytic RNA component (M1 or rnpB) and a protein subunit.</text>
</comment>
<dbReference type="GO" id="GO:0030677">
    <property type="term" value="C:ribonuclease P complex"/>
    <property type="evidence" value="ECO:0007669"/>
    <property type="project" value="TreeGrafter"/>
</dbReference>
<dbReference type="Proteomes" id="UP000319732">
    <property type="component" value="Unassembled WGS sequence"/>
</dbReference>
<name>A0A545TZU6_9GAMM</name>
<dbReference type="InterPro" id="IPR000100">
    <property type="entry name" value="RNase_P"/>
</dbReference>
<evidence type="ECO:0000256" key="6">
    <source>
        <dbReference type="ARBA" id="ARBA00022884"/>
    </source>
</evidence>
<dbReference type="GO" id="GO:0000049">
    <property type="term" value="F:tRNA binding"/>
    <property type="evidence" value="ECO:0007669"/>
    <property type="project" value="UniProtKB-UniRule"/>
</dbReference>
<dbReference type="Pfam" id="PF00825">
    <property type="entry name" value="Ribonuclease_P"/>
    <property type="match status" value="1"/>
</dbReference>
<evidence type="ECO:0000256" key="5">
    <source>
        <dbReference type="ARBA" id="ARBA00022801"/>
    </source>
</evidence>
<dbReference type="PANTHER" id="PTHR33992:SF1">
    <property type="entry name" value="RIBONUCLEASE P PROTEIN COMPONENT"/>
    <property type="match status" value="1"/>
</dbReference>
<dbReference type="GO" id="GO:0001682">
    <property type="term" value="P:tRNA 5'-leader removal"/>
    <property type="evidence" value="ECO:0007669"/>
    <property type="project" value="UniProtKB-UniRule"/>
</dbReference>
<keyword evidence="10" id="KW-1185">Reference proteome</keyword>
<dbReference type="InterPro" id="IPR020539">
    <property type="entry name" value="RNase_P_CS"/>
</dbReference>
<dbReference type="InterPro" id="IPR014721">
    <property type="entry name" value="Ribsml_uS5_D2-typ_fold_subgr"/>
</dbReference>
<reference evidence="9 10" key="1">
    <citation type="submission" date="2019-06" db="EMBL/GenBank/DDBJ databases">
        <title>Whole genome sequence for Cellvibrionaceae sp. R142.</title>
        <authorList>
            <person name="Wang G."/>
        </authorList>
    </citation>
    <scope>NUCLEOTIDE SEQUENCE [LARGE SCALE GENOMIC DNA]</scope>
    <source>
        <strain evidence="9 10">R142</strain>
    </source>
</reference>
<accession>A0A545TZU6</accession>
<dbReference type="PANTHER" id="PTHR33992">
    <property type="entry name" value="RIBONUCLEASE P PROTEIN COMPONENT"/>
    <property type="match status" value="1"/>
</dbReference>
<keyword evidence="6 7" id="KW-0694">RNA-binding</keyword>
<sequence length="135" mass="15828">MTGSAFGKSLRLLRSSDFQAVFDDAPFRASHKHLLVLARPSGLDYPRLGLVIAKKNIRLAVQRNRIKRIARESFRLQQHKLAGIDAIVLARRELDVFDNRQLHRLFQQQWQRICQKAQKHHPTRLQDQDKNQDKK</sequence>
<evidence type="ECO:0000256" key="1">
    <source>
        <dbReference type="ARBA" id="ARBA00002663"/>
    </source>
</evidence>
<comment type="catalytic activity">
    <reaction evidence="7">
        <text>Endonucleolytic cleavage of RNA, removing 5'-extranucleotides from tRNA precursor.</text>
        <dbReference type="EC" id="3.1.26.5"/>
    </reaction>
</comment>
<comment type="function">
    <text evidence="1 7">RNaseP catalyzes the removal of the 5'-leader sequence from pre-tRNA to produce the mature 5'-terminus. It can also cleave other RNA substrates such as 4.5S RNA. The protein component plays an auxiliary but essential role in vivo by binding to the 5'-leader sequence and broadening the substrate specificity of the ribozyme.</text>
</comment>
<dbReference type="GO" id="GO:0042781">
    <property type="term" value="F:3'-tRNA processing endoribonuclease activity"/>
    <property type="evidence" value="ECO:0007669"/>
    <property type="project" value="TreeGrafter"/>
</dbReference>
<evidence type="ECO:0000256" key="2">
    <source>
        <dbReference type="ARBA" id="ARBA00022694"/>
    </source>
</evidence>
<dbReference type="InterPro" id="IPR020568">
    <property type="entry name" value="Ribosomal_Su5_D2-typ_SF"/>
</dbReference>
<keyword evidence="4 7" id="KW-0255">Endonuclease</keyword>
<evidence type="ECO:0000256" key="3">
    <source>
        <dbReference type="ARBA" id="ARBA00022722"/>
    </source>
</evidence>
<dbReference type="RefSeq" id="WP_142903729.1">
    <property type="nucleotide sequence ID" value="NZ_ML660090.1"/>
</dbReference>
<keyword evidence="2 7" id="KW-0819">tRNA processing</keyword>
<comment type="caution">
    <text evidence="9">The sequence shown here is derived from an EMBL/GenBank/DDBJ whole genome shotgun (WGS) entry which is preliminary data.</text>
</comment>
<gene>
    <name evidence="7 9" type="primary">rnpA</name>
    <name evidence="9" type="ORF">FKG94_08285</name>
</gene>
<evidence type="ECO:0000256" key="4">
    <source>
        <dbReference type="ARBA" id="ARBA00022759"/>
    </source>
</evidence>
<dbReference type="HAMAP" id="MF_00227">
    <property type="entry name" value="RNase_P"/>
    <property type="match status" value="1"/>
</dbReference>
<dbReference type="AlphaFoldDB" id="A0A545TZU6"/>
<protein>
    <recommendedName>
        <fullName evidence="7 8">Ribonuclease P protein component</fullName>
        <shortName evidence="7">RNase P protein</shortName>
        <shortName evidence="7">RNaseP protein</shortName>
        <ecNumber evidence="7 8">3.1.26.5</ecNumber>
    </recommendedName>
    <alternativeName>
        <fullName evidence="7">Protein C5</fullName>
    </alternativeName>
</protein>
<evidence type="ECO:0000256" key="8">
    <source>
        <dbReference type="NCBIfam" id="TIGR00188"/>
    </source>
</evidence>
<dbReference type="EMBL" id="VHSG01000007">
    <property type="protein sequence ID" value="TQV82713.1"/>
    <property type="molecule type" value="Genomic_DNA"/>
</dbReference>
<comment type="similarity">
    <text evidence="7">Belongs to the RnpA family.</text>
</comment>
<keyword evidence="3 7" id="KW-0540">Nuclease</keyword>
<evidence type="ECO:0000313" key="10">
    <source>
        <dbReference type="Proteomes" id="UP000319732"/>
    </source>
</evidence>
<dbReference type="PROSITE" id="PS00648">
    <property type="entry name" value="RIBONUCLEASE_P"/>
    <property type="match status" value="1"/>
</dbReference>
<dbReference type="Gene3D" id="3.30.230.10">
    <property type="match status" value="1"/>
</dbReference>
<evidence type="ECO:0000313" key="9">
    <source>
        <dbReference type="EMBL" id="TQV82713.1"/>
    </source>
</evidence>
<evidence type="ECO:0000256" key="7">
    <source>
        <dbReference type="HAMAP-Rule" id="MF_00227"/>
    </source>
</evidence>
<dbReference type="SUPFAM" id="SSF54211">
    <property type="entry name" value="Ribosomal protein S5 domain 2-like"/>
    <property type="match status" value="1"/>
</dbReference>
<dbReference type="OrthoDB" id="9796422at2"/>
<dbReference type="NCBIfam" id="TIGR00188">
    <property type="entry name" value="rnpA"/>
    <property type="match status" value="1"/>
</dbReference>
<organism evidence="9 10">
    <name type="scientific">Exilibacterium tricleocarpae</name>
    <dbReference type="NCBI Taxonomy" id="2591008"/>
    <lineage>
        <taxon>Bacteria</taxon>
        <taxon>Pseudomonadati</taxon>
        <taxon>Pseudomonadota</taxon>
        <taxon>Gammaproteobacteria</taxon>
        <taxon>Cellvibrionales</taxon>
        <taxon>Cellvibrionaceae</taxon>
        <taxon>Exilibacterium</taxon>
    </lineage>
</organism>
<dbReference type="GO" id="GO:0004526">
    <property type="term" value="F:ribonuclease P activity"/>
    <property type="evidence" value="ECO:0007669"/>
    <property type="project" value="UniProtKB-UniRule"/>
</dbReference>
<keyword evidence="5 7" id="KW-0378">Hydrolase</keyword>